<dbReference type="SMART" id="SM00647">
    <property type="entry name" value="IBR"/>
    <property type="match status" value="1"/>
</dbReference>
<dbReference type="InterPro" id="IPR002867">
    <property type="entry name" value="IBR_dom"/>
</dbReference>
<keyword evidence="2" id="KW-0863">Zinc-finger</keyword>
<keyword evidence="7" id="KW-1185">Reference proteome</keyword>
<keyword evidence="3" id="KW-0833">Ubl conjugation pathway</keyword>
<evidence type="ECO:0000313" key="6">
    <source>
        <dbReference type="EMBL" id="KAF9489381.1"/>
    </source>
</evidence>
<accession>A0A9P6D1Z7</accession>
<keyword evidence="4" id="KW-0862">Zinc</keyword>
<evidence type="ECO:0000256" key="2">
    <source>
        <dbReference type="ARBA" id="ARBA00022771"/>
    </source>
</evidence>
<dbReference type="Pfam" id="PF01485">
    <property type="entry name" value="IBR"/>
    <property type="match status" value="1"/>
</dbReference>
<evidence type="ECO:0000256" key="3">
    <source>
        <dbReference type="ARBA" id="ARBA00022786"/>
    </source>
</evidence>
<reference evidence="6" key="1">
    <citation type="submission" date="2020-11" db="EMBL/GenBank/DDBJ databases">
        <authorList>
            <consortium name="DOE Joint Genome Institute"/>
            <person name="Ahrendt S."/>
            <person name="Riley R."/>
            <person name="Andreopoulos W."/>
            <person name="Labutti K."/>
            <person name="Pangilinan J."/>
            <person name="Ruiz-Duenas F.J."/>
            <person name="Barrasa J.M."/>
            <person name="Sanchez-Garcia M."/>
            <person name="Camarero S."/>
            <person name="Miyauchi S."/>
            <person name="Serrano A."/>
            <person name="Linde D."/>
            <person name="Babiker R."/>
            <person name="Drula E."/>
            <person name="Ayuso-Fernandez I."/>
            <person name="Pacheco R."/>
            <person name="Padilla G."/>
            <person name="Ferreira P."/>
            <person name="Barriuso J."/>
            <person name="Kellner H."/>
            <person name="Castanera R."/>
            <person name="Alfaro M."/>
            <person name="Ramirez L."/>
            <person name="Pisabarro A.G."/>
            <person name="Kuo A."/>
            <person name="Tritt A."/>
            <person name="Lipzen A."/>
            <person name="He G."/>
            <person name="Yan M."/>
            <person name="Ng V."/>
            <person name="Cullen D."/>
            <person name="Martin F."/>
            <person name="Rosso M.-N."/>
            <person name="Henrissat B."/>
            <person name="Hibbett D."/>
            <person name="Martinez A.T."/>
            <person name="Grigoriev I.V."/>
        </authorList>
    </citation>
    <scope>NUCLEOTIDE SEQUENCE</scope>
    <source>
        <strain evidence="6">ATCC 90797</strain>
    </source>
</reference>
<protein>
    <recommendedName>
        <fullName evidence="5">IBR domain-containing protein</fullName>
    </recommendedName>
</protein>
<evidence type="ECO:0000313" key="7">
    <source>
        <dbReference type="Proteomes" id="UP000807025"/>
    </source>
</evidence>
<proteinExistence type="predicted"/>
<dbReference type="GO" id="GO:0008270">
    <property type="term" value="F:zinc ion binding"/>
    <property type="evidence" value="ECO:0007669"/>
    <property type="project" value="UniProtKB-KW"/>
</dbReference>
<keyword evidence="1" id="KW-0479">Metal-binding</keyword>
<evidence type="ECO:0000259" key="5">
    <source>
        <dbReference type="SMART" id="SM00647"/>
    </source>
</evidence>
<sequence length="486" mass="55055">MLLDAGMACKDERVLETVCLLPEKSHSTEKLTPGISKTLPSTQGYEPLKYISSSLKASTSSLASDIVAITRSKKDFGVFSHRIRNKGCKTWMMGKIAFEDQREQGLTSAELDILACKSLIAESFELREPSLHISMVAIDVDPLDMGLEANKADANNCSFKARKMFLVEGPVFRHAILSNRKITGKTCRHSANFRNCAVTPTDRGPMNVLVKSKSAEPEVEPPLVQRFLVPADLTRLLEVAFTSYFTRNPQSLRYCKTPGCTQIYRAARDGSETDSAVRCPSCFSSVCSRCHEDGRGGLSCKMAQLRRMEDHDHETLSANYPLRRREGVTICFADWGSYLMEVSKSCRKLERRAQLEVQVQRGPGSMREDARRAYEREMEALQTRRMRQKLWPIELANETTQNEVWDRLRQRQTETVPAQAPLRHKFELEQEQDRQMRTTGWCCGVPFFRGNEETRIERRVVLGAIGNSNCGFGGPDLLVYRQWGTM</sequence>
<dbReference type="CDD" id="cd20335">
    <property type="entry name" value="BRcat_RBR"/>
    <property type="match status" value="1"/>
</dbReference>
<evidence type="ECO:0000256" key="4">
    <source>
        <dbReference type="ARBA" id="ARBA00022833"/>
    </source>
</evidence>
<organism evidence="6 7">
    <name type="scientific">Pleurotus eryngii</name>
    <name type="common">Boletus of the steppes</name>
    <dbReference type="NCBI Taxonomy" id="5323"/>
    <lineage>
        <taxon>Eukaryota</taxon>
        <taxon>Fungi</taxon>
        <taxon>Dikarya</taxon>
        <taxon>Basidiomycota</taxon>
        <taxon>Agaricomycotina</taxon>
        <taxon>Agaricomycetes</taxon>
        <taxon>Agaricomycetidae</taxon>
        <taxon>Agaricales</taxon>
        <taxon>Pleurotineae</taxon>
        <taxon>Pleurotaceae</taxon>
        <taxon>Pleurotus</taxon>
    </lineage>
</organism>
<gene>
    <name evidence="6" type="ORF">BDN71DRAFT_1435433</name>
</gene>
<comment type="caution">
    <text evidence="6">The sequence shown here is derived from an EMBL/GenBank/DDBJ whole genome shotgun (WGS) entry which is preliminary data.</text>
</comment>
<dbReference type="Proteomes" id="UP000807025">
    <property type="component" value="Unassembled WGS sequence"/>
</dbReference>
<dbReference type="EMBL" id="MU154673">
    <property type="protein sequence ID" value="KAF9489381.1"/>
    <property type="molecule type" value="Genomic_DNA"/>
</dbReference>
<evidence type="ECO:0000256" key="1">
    <source>
        <dbReference type="ARBA" id="ARBA00022723"/>
    </source>
</evidence>
<dbReference type="AlphaFoldDB" id="A0A9P6D1Z7"/>
<feature type="domain" description="IBR" evidence="5">
    <location>
        <begin position="234"/>
        <end position="300"/>
    </location>
</feature>
<dbReference type="OrthoDB" id="1431934at2759"/>
<name>A0A9P6D1Z7_PLEER</name>